<dbReference type="InterPro" id="IPR035093">
    <property type="entry name" value="RelE/ParE_toxin_dom_sf"/>
</dbReference>
<name>M1NBU7_DESSD</name>
<dbReference type="RefSeq" id="WP_015402975.1">
    <property type="nucleotide sequence ID" value="NC_020304.1"/>
</dbReference>
<dbReference type="STRING" id="1167006.UWK_00701"/>
<dbReference type="Gene3D" id="3.30.2310.20">
    <property type="entry name" value="RelE-like"/>
    <property type="match status" value="1"/>
</dbReference>
<dbReference type="AlphaFoldDB" id="M1NBU7"/>
<evidence type="ECO:0000313" key="2">
    <source>
        <dbReference type="Proteomes" id="UP000011721"/>
    </source>
</evidence>
<proteinExistence type="predicted"/>
<evidence type="ECO:0008006" key="3">
    <source>
        <dbReference type="Google" id="ProtNLM"/>
    </source>
</evidence>
<dbReference type="eggNOG" id="COG3668">
    <property type="taxonomic scope" value="Bacteria"/>
</dbReference>
<reference evidence="2" key="1">
    <citation type="journal article" date="2013" name="Stand. Genomic Sci.">
        <title>Complete genome sequence of Desulfocapsa sulfexigens, a marine deltaproteobacterium specialized in disproportionating inorganic sulfur compounds.</title>
        <authorList>
            <person name="Finster K.W."/>
            <person name="Kjeldsen K.U."/>
            <person name="Kube M."/>
            <person name="Reinhardt R."/>
            <person name="Mussmann M."/>
            <person name="Amann R."/>
            <person name="Schreiber L."/>
        </authorList>
    </citation>
    <scope>NUCLEOTIDE SEQUENCE [LARGE SCALE GENOMIC DNA]</scope>
    <source>
        <strain evidence="2">DSM 10523 / SB164P1</strain>
    </source>
</reference>
<accession>M1NBU7</accession>
<sequence length="98" mass="11515">MRVEITDLAEKDLEQGYLFYEQQQFGLGTYFLDALYSDIDSLCFYGGIHLKLWGYHRLLSKHFPFAVYYSVAEDTVLVIAVLDCRRNPSWIRKKLKAL</sequence>
<dbReference type="KEGG" id="dsf:UWK_00701"/>
<dbReference type="EMBL" id="CP003985">
    <property type="protein sequence ID" value="AGF77279.1"/>
    <property type="molecule type" value="Genomic_DNA"/>
</dbReference>
<gene>
    <name evidence="1" type="ordered locus">UWK_00701</name>
</gene>
<organism evidence="1 2">
    <name type="scientific">Desulfocapsa sulfexigens (strain DSM 10523 / SB164P1)</name>
    <dbReference type="NCBI Taxonomy" id="1167006"/>
    <lineage>
        <taxon>Bacteria</taxon>
        <taxon>Pseudomonadati</taxon>
        <taxon>Thermodesulfobacteriota</taxon>
        <taxon>Desulfobulbia</taxon>
        <taxon>Desulfobulbales</taxon>
        <taxon>Desulfocapsaceae</taxon>
        <taxon>Desulfocapsa</taxon>
    </lineage>
</organism>
<protein>
    <recommendedName>
        <fullName evidence="3">Plasmid stabilization system protein</fullName>
    </recommendedName>
</protein>
<keyword evidence="2" id="KW-1185">Reference proteome</keyword>
<dbReference type="Proteomes" id="UP000011721">
    <property type="component" value="Chromosome"/>
</dbReference>
<dbReference type="HOGENOM" id="CLU_147162_7_0_7"/>
<evidence type="ECO:0000313" key="1">
    <source>
        <dbReference type="EMBL" id="AGF77279.1"/>
    </source>
</evidence>
<dbReference type="OrthoDB" id="199685at2"/>